<keyword evidence="1 2" id="KW-0129">CBS domain</keyword>
<protein>
    <recommendedName>
        <fullName evidence="3">CBS domain-containing protein</fullName>
    </recommendedName>
</protein>
<name>A0ABQ2RRD4_9DEIO</name>
<dbReference type="Gene3D" id="3.10.580.10">
    <property type="entry name" value="CBS-domain"/>
    <property type="match status" value="3"/>
</dbReference>
<dbReference type="SUPFAM" id="SSF54631">
    <property type="entry name" value="CBS-domain pair"/>
    <property type="match status" value="2"/>
</dbReference>
<feature type="domain" description="CBS" evidence="3">
    <location>
        <begin position="151"/>
        <end position="210"/>
    </location>
</feature>
<dbReference type="InterPro" id="IPR000644">
    <property type="entry name" value="CBS_dom"/>
</dbReference>
<evidence type="ECO:0000259" key="3">
    <source>
        <dbReference type="PROSITE" id="PS51371"/>
    </source>
</evidence>
<dbReference type="PROSITE" id="PS51371">
    <property type="entry name" value="CBS"/>
    <property type="match status" value="4"/>
</dbReference>
<dbReference type="InterPro" id="IPR051257">
    <property type="entry name" value="Diverse_CBS-Domain"/>
</dbReference>
<gene>
    <name evidence="4" type="ORF">GCM10008959_05930</name>
</gene>
<evidence type="ECO:0000313" key="4">
    <source>
        <dbReference type="EMBL" id="GGR47547.1"/>
    </source>
</evidence>
<dbReference type="PANTHER" id="PTHR43080:SF2">
    <property type="entry name" value="CBS DOMAIN-CONTAINING PROTEIN"/>
    <property type="match status" value="1"/>
</dbReference>
<keyword evidence="5" id="KW-1185">Reference proteome</keyword>
<dbReference type="InterPro" id="IPR046342">
    <property type="entry name" value="CBS_dom_sf"/>
</dbReference>
<evidence type="ECO:0000256" key="2">
    <source>
        <dbReference type="PROSITE-ProRule" id="PRU00703"/>
    </source>
</evidence>
<feature type="domain" description="CBS" evidence="3">
    <location>
        <begin position="227"/>
        <end position="284"/>
    </location>
</feature>
<sequence length="284" mass="30273">MPEPRLVQDAMHHRAVTIGAHELLSDAVVAMQELGVKRLPVVQDGRVVGIVTDGEVRRALPALSEGLSAWAFTDRVGRVRVSHIMRQPALTTTPGTPLPAAIRVMLERRVGGLPVVQPDTGELLGMLTLTDVLRAEEHQPRLQWGSADQHMTRDVVTVAADAPLSDGAARLHVARLRVLPVMDGPTLVGVLHDTDVTAALDRAGGAHGPTLLGAHFLLPELKVRDLMRPPGGYLREGTPMRDALTRMLEADVHGLPVIDGGGELLGVLTISDVLRTLLGEGVGA</sequence>
<dbReference type="Pfam" id="PF00571">
    <property type="entry name" value="CBS"/>
    <property type="match status" value="4"/>
</dbReference>
<organism evidence="4 5">
    <name type="scientific">Deinococcus seoulensis</name>
    <dbReference type="NCBI Taxonomy" id="1837379"/>
    <lineage>
        <taxon>Bacteria</taxon>
        <taxon>Thermotogati</taxon>
        <taxon>Deinococcota</taxon>
        <taxon>Deinococci</taxon>
        <taxon>Deinococcales</taxon>
        <taxon>Deinococcaceae</taxon>
        <taxon>Deinococcus</taxon>
    </lineage>
</organism>
<feature type="domain" description="CBS" evidence="3">
    <location>
        <begin position="85"/>
        <end position="143"/>
    </location>
</feature>
<dbReference type="RefSeq" id="WP_189063482.1">
    <property type="nucleotide sequence ID" value="NZ_BMQM01000002.1"/>
</dbReference>
<comment type="caution">
    <text evidence="4">The sequence shown here is derived from an EMBL/GenBank/DDBJ whole genome shotgun (WGS) entry which is preliminary data.</text>
</comment>
<dbReference type="SMART" id="SM00116">
    <property type="entry name" value="CBS"/>
    <property type="match status" value="4"/>
</dbReference>
<feature type="domain" description="CBS" evidence="3">
    <location>
        <begin position="11"/>
        <end position="69"/>
    </location>
</feature>
<evidence type="ECO:0000313" key="5">
    <source>
        <dbReference type="Proteomes" id="UP000634308"/>
    </source>
</evidence>
<evidence type="ECO:0000256" key="1">
    <source>
        <dbReference type="ARBA" id="ARBA00023122"/>
    </source>
</evidence>
<reference evidence="5" key="1">
    <citation type="journal article" date="2019" name="Int. J. Syst. Evol. Microbiol.">
        <title>The Global Catalogue of Microorganisms (GCM) 10K type strain sequencing project: providing services to taxonomists for standard genome sequencing and annotation.</title>
        <authorList>
            <consortium name="The Broad Institute Genomics Platform"/>
            <consortium name="The Broad Institute Genome Sequencing Center for Infectious Disease"/>
            <person name="Wu L."/>
            <person name="Ma J."/>
        </authorList>
    </citation>
    <scope>NUCLEOTIDE SEQUENCE [LARGE SCALE GENOMIC DNA]</scope>
    <source>
        <strain evidence="5">JCM 31404</strain>
    </source>
</reference>
<accession>A0ABQ2RRD4</accession>
<dbReference type="PANTHER" id="PTHR43080">
    <property type="entry name" value="CBS DOMAIN-CONTAINING PROTEIN CBSX3, MITOCHONDRIAL"/>
    <property type="match status" value="1"/>
</dbReference>
<proteinExistence type="predicted"/>
<dbReference type="EMBL" id="BMQM01000002">
    <property type="protein sequence ID" value="GGR47547.1"/>
    <property type="molecule type" value="Genomic_DNA"/>
</dbReference>
<dbReference type="CDD" id="cd04584">
    <property type="entry name" value="CBS_pair_AcuB_like"/>
    <property type="match status" value="1"/>
</dbReference>
<dbReference type="Proteomes" id="UP000634308">
    <property type="component" value="Unassembled WGS sequence"/>
</dbReference>